<comment type="similarity">
    <text evidence="1">Belongs to the oxoprolinase family.</text>
</comment>
<dbReference type="EMBL" id="RAPF01000002">
    <property type="protein sequence ID" value="RKF22460.1"/>
    <property type="molecule type" value="Genomic_DNA"/>
</dbReference>
<dbReference type="InterPro" id="IPR045079">
    <property type="entry name" value="Oxoprolinase-like"/>
</dbReference>
<feature type="domain" description="Hydantoinase A/oxoprolinase" evidence="2">
    <location>
        <begin position="205"/>
        <end position="489"/>
    </location>
</feature>
<feature type="domain" description="Hydantoinase B/oxoprolinase" evidence="3">
    <location>
        <begin position="684"/>
        <end position="1191"/>
    </location>
</feature>
<organism evidence="5 6">
    <name type="scientific">Altericroceibacterium spongiae</name>
    <dbReference type="NCBI Taxonomy" id="2320269"/>
    <lineage>
        <taxon>Bacteria</taxon>
        <taxon>Pseudomonadati</taxon>
        <taxon>Pseudomonadota</taxon>
        <taxon>Alphaproteobacteria</taxon>
        <taxon>Sphingomonadales</taxon>
        <taxon>Erythrobacteraceae</taxon>
        <taxon>Altericroceibacterium</taxon>
    </lineage>
</organism>
<evidence type="ECO:0000313" key="5">
    <source>
        <dbReference type="EMBL" id="RKF22460.1"/>
    </source>
</evidence>
<name>A0A420EP59_9SPHN</name>
<dbReference type="InterPro" id="IPR003692">
    <property type="entry name" value="Hydantoinase_B"/>
</dbReference>
<dbReference type="AlphaFoldDB" id="A0A420EP59"/>
<dbReference type="GO" id="GO:0006749">
    <property type="term" value="P:glutathione metabolic process"/>
    <property type="evidence" value="ECO:0007669"/>
    <property type="project" value="TreeGrafter"/>
</dbReference>
<dbReference type="Pfam" id="PF05378">
    <property type="entry name" value="Hydant_A_N"/>
    <property type="match status" value="1"/>
</dbReference>
<dbReference type="InterPro" id="IPR008040">
    <property type="entry name" value="Hydant_A_N"/>
</dbReference>
<proteinExistence type="inferred from homology"/>
<dbReference type="InterPro" id="IPR002821">
    <property type="entry name" value="Hydantoinase_A"/>
</dbReference>
<gene>
    <name evidence="5" type="ORF">D6851_04325</name>
</gene>
<evidence type="ECO:0000313" key="6">
    <source>
        <dbReference type="Proteomes" id="UP000284395"/>
    </source>
</evidence>
<dbReference type="PANTHER" id="PTHR11365">
    <property type="entry name" value="5-OXOPROLINASE RELATED"/>
    <property type="match status" value="1"/>
</dbReference>
<feature type="domain" description="Hydantoinase/oxoprolinase N-terminal" evidence="4">
    <location>
        <begin position="7"/>
        <end position="185"/>
    </location>
</feature>
<dbReference type="Pfam" id="PF02538">
    <property type="entry name" value="Hydantoinase_B"/>
    <property type="match status" value="1"/>
</dbReference>
<dbReference type="GO" id="GO:0005829">
    <property type="term" value="C:cytosol"/>
    <property type="evidence" value="ECO:0007669"/>
    <property type="project" value="TreeGrafter"/>
</dbReference>
<evidence type="ECO:0000259" key="4">
    <source>
        <dbReference type="Pfam" id="PF05378"/>
    </source>
</evidence>
<evidence type="ECO:0000259" key="2">
    <source>
        <dbReference type="Pfam" id="PF01968"/>
    </source>
</evidence>
<sequence length="1195" mass="126767">MAGQWQFWIDRGGTFTDVVARDPDGALHTTKVLSENPERYADAATAGIRTILGIDLDAALPDNAIEQVKMGTTVATNALLERKGERTLLIVNRGFGDLLRIGHQARPRLFDLDITLSDPLYDDVEEISGRVGADGTLIETLDETAVRTMLKKRKAEGFSCCAIALIHAWKYPDMERRIAEIAHDTGFTQTSPSHDVSALMGLVSRGRTTVVDAYLSPVLREYVSRVTGELGDTPLYFMRSDGGLSAAEDFAGKDAILSGPAGGVVGAARTAEAAGEDKVIAFDMGGTSTDIALYAGSFERAYDAEIAGVEMRVPMMAIDTIAAGGGSILQYDGARFRVGPESAGADPGPAAYRRGGPLTVTDANVMCGKISPDHFPKIFGPNGNQPLDTKATKEKFTALAEEIGDGRTAQQVAEGFLRIAAANMAAAIKRVTLERGQDVTEFTLQCFGGAGAQHACIVADELGMERVLIHPFAGVLSAYGMGLADQTATRQATLEVSLTEEHLATISDTLNSLEEEVFSELGSAKGLRSVKTARLRYRGTDTSLNVTVQGHKAMEEAFNAAHKARFGFIDPDRPIIVGDVIVEAVLPGATSDPVAGHGNPVEQSDEELADLTIWTAGASHKVPVHDRGRLRPGETIAGPALLREAISTTMVEPGWSAEVLSGGELLLTRTTPLEKPQIEAGKPDPVMLELFNNLFMGVAEQMGAVLRNTSTSVNIKERLDFSCALFDASGALIANAPHVPVHLGAMGESVRAVLKAHGDRLKPGDAVVLNNPYNGGTHLPDVTVVTPVFDEAGQTIRFFVANRGHHADIGGITPGSTPPESHSLEEEGVLIDNFLLVDGGTFRAEAFRNLLTSAAYPARDPESNINDIKAQLAANSAGLRELELVVERYGWEVVSAYMGFIMDNAEESIRRVIDRVQDGAFDYTMDDGSALCVSVSIDREKREALVDFTGTSAQRDGNMNAPPAVTRAVVLYAFRCLVGEDLPLNEGCLKPLAIKAPEGCFLAPGEGAAVVAGNTEVSQAVCNALLGALGASASSQGTMNNFLFGNARYQYYETICGGAGAGPGFDGASAIHTHMTNTRITDPEVLEVRYPVRLDHFAIRAHSGGAGRWHGGDGVSRAIRALEPMTATIVSSRRKVAPFGLDGGEDGAPGHQFVQHPDGTTTPLAGHAETELARDDVVVIETPGGGGFGPPEPDR</sequence>
<dbReference type="Proteomes" id="UP000284395">
    <property type="component" value="Unassembled WGS sequence"/>
</dbReference>
<accession>A0A420EP59</accession>
<evidence type="ECO:0000259" key="3">
    <source>
        <dbReference type="Pfam" id="PF02538"/>
    </source>
</evidence>
<reference evidence="5 6" key="1">
    <citation type="submission" date="2018-09" db="EMBL/GenBank/DDBJ databases">
        <title>Altererythrobacter spongiae sp. nov., isolated from a marine sponge.</title>
        <authorList>
            <person name="Zhuang L."/>
            <person name="Luo L."/>
        </authorList>
    </citation>
    <scope>NUCLEOTIDE SEQUENCE [LARGE SCALE GENOMIC DNA]</scope>
    <source>
        <strain evidence="5 6">HN-Y73</strain>
    </source>
</reference>
<evidence type="ECO:0000256" key="1">
    <source>
        <dbReference type="ARBA" id="ARBA00010403"/>
    </source>
</evidence>
<protein>
    <submittedName>
        <fullName evidence="5">5-oxoprolinase</fullName>
    </submittedName>
</protein>
<keyword evidence="6" id="KW-1185">Reference proteome</keyword>
<dbReference type="RefSeq" id="WP_120323658.1">
    <property type="nucleotide sequence ID" value="NZ_RAPF01000002.1"/>
</dbReference>
<dbReference type="OrthoDB" id="9759608at2"/>
<dbReference type="Pfam" id="PF01968">
    <property type="entry name" value="Hydantoinase_A"/>
    <property type="match status" value="1"/>
</dbReference>
<dbReference type="PANTHER" id="PTHR11365:SF23">
    <property type="entry name" value="HYPOTHETICAL 5-OXOPROLINASE (EUROFUNG)-RELATED"/>
    <property type="match status" value="1"/>
</dbReference>
<dbReference type="GO" id="GO:0017168">
    <property type="term" value="F:5-oxoprolinase (ATP-hydrolyzing) activity"/>
    <property type="evidence" value="ECO:0007669"/>
    <property type="project" value="TreeGrafter"/>
</dbReference>
<comment type="caution">
    <text evidence="5">The sequence shown here is derived from an EMBL/GenBank/DDBJ whole genome shotgun (WGS) entry which is preliminary data.</text>
</comment>